<name>A0AAV3PYQ2_LITER</name>
<evidence type="ECO:0000256" key="1">
    <source>
        <dbReference type="SAM" id="Coils"/>
    </source>
</evidence>
<proteinExistence type="predicted"/>
<dbReference type="Proteomes" id="UP001454036">
    <property type="component" value="Unassembled WGS sequence"/>
</dbReference>
<gene>
    <name evidence="3" type="ORF">LIER_13652</name>
</gene>
<protein>
    <submittedName>
        <fullName evidence="3">Uncharacterized protein</fullName>
    </submittedName>
</protein>
<feature type="compositionally biased region" description="Low complexity" evidence="2">
    <location>
        <begin position="142"/>
        <end position="152"/>
    </location>
</feature>
<dbReference type="AlphaFoldDB" id="A0AAV3PYQ2"/>
<dbReference type="Gene3D" id="1.20.5.1160">
    <property type="entry name" value="Vasodilator-stimulated phosphoprotein"/>
    <property type="match status" value="1"/>
</dbReference>
<reference evidence="3 4" key="1">
    <citation type="submission" date="2024-01" db="EMBL/GenBank/DDBJ databases">
        <title>The complete chloroplast genome sequence of Lithospermum erythrorhizon: insights into the phylogenetic relationship among Boraginaceae species and the maternal lineages of purple gromwells.</title>
        <authorList>
            <person name="Okada T."/>
            <person name="Watanabe K."/>
        </authorList>
    </citation>
    <scope>NUCLEOTIDE SEQUENCE [LARGE SCALE GENOMIC DNA]</scope>
</reference>
<organism evidence="3 4">
    <name type="scientific">Lithospermum erythrorhizon</name>
    <name type="common">Purple gromwell</name>
    <name type="synonym">Lithospermum officinale var. erythrorhizon</name>
    <dbReference type="NCBI Taxonomy" id="34254"/>
    <lineage>
        <taxon>Eukaryota</taxon>
        <taxon>Viridiplantae</taxon>
        <taxon>Streptophyta</taxon>
        <taxon>Embryophyta</taxon>
        <taxon>Tracheophyta</taxon>
        <taxon>Spermatophyta</taxon>
        <taxon>Magnoliopsida</taxon>
        <taxon>eudicotyledons</taxon>
        <taxon>Gunneridae</taxon>
        <taxon>Pentapetalae</taxon>
        <taxon>asterids</taxon>
        <taxon>lamiids</taxon>
        <taxon>Boraginales</taxon>
        <taxon>Boraginaceae</taxon>
        <taxon>Boraginoideae</taxon>
        <taxon>Lithospermeae</taxon>
        <taxon>Lithospermum</taxon>
    </lineage>
</organism>
<keyword evidence="4" id="KW-1185">Reference proteome</keyword>
<accession>A0AAV3PYQ2</accession>
<dbReference type="EMBL" id="BAABME010002781">
    <property type="protein sequence ID" value="GAA0156077.1"/>
    <property type="molecule type" value="Genomic_DNA"/>
</dbReference>
<feature type="coiled-coil region" evidence="1">
    <location>
        <begin position="163"/>
        <end position="232"/>
    </location>
</feature>
<evidence type="ECO:0000313" key="4">
    <source>
        <dbReference type="Proteomes" id="UP001454036"/>
    </source>
</evidence>
<evidence type="ECO:0000256" key="2">
    <source>
        <dbReference type="SAM" id="MobiDB-lite"/>
    </source>
</evidence>
<feature type="region of interest" description="Disordered" evidence="2">
    <location>
        <begin position="41"/>
        <end position="95"/>
    </location>
</feature>
<evidence type="ECO:0000313" key="3">
    <source>
        <dbReference type="EMBL" id="GAA0156077.1"/>
    </source>
</evidence>
<keyword evidence="1" id="KW-0175">Coiled coil</keyword>
<sequence length="263" mass="28627">MSLHLYSDWVLKAAGLSPRSVADLGALEALRATYNVSDHAHPSPPIVPATSSDQQPLRLHAPNDTMPVMGALDDPPHGSGGDPFASPSLPREQGDRTFLPAGQVATATPARGPPPIGEHSATVVLEPKGHEKEEDEVPSFQSSASYEEASGSSSQIIQLELELRTLRKEKGREEACLKNLARQYDTLKERYAASVRRTDSVRAEMDGVHAERDSTQMEREAFQKEMEVLRTDRDETLQSNVRLLGQLEDSHDHGGQPGGHSNA</sequence>
<comment type="caution">
    <text evidence="3">The sequence shown here is derived from an EMBL/GenBank/DDBJ whole genome shotgun (WGS) entry which is preliminary data.</text>
</comment>
<feature type="region of interest" description="Disordered" evidence="2">
    <location>
        <begin position="244"/>
        <end position="263"/>
    </location>
</feature>
<feature type="region of interest" description="Disordered" evidence="2">
    <location>
        <begin position="129"/>
        <end position="152"/>
    </location>
</feature>